<dbReference type="InterPro" id="IPR010982">
    <property type="entry name" value="Lambda_DNA-bd_dom_sf"/>
</dbReference>
<name>A0A7X4KIH4_9BURK</name>
<accession>A0A7X4KIH4</accession>
<sequence>MNVFDAKPTAENYPEALRAVRNELALSQSAFAVAAGYSAVMQGRYETARNKPNSAVPSDKTAKAIKAMVEQERAKQQALSQTPSAAEVQPLKSISPHQLEQLVGKMLSQHTGAPCVVSVDNAEFSNGGVRMTVSLVVEQKLPSA</sequence>
<dbReference type="InterPro" id="IPR001387">
    <property type="entry name" value="Cro/C1-type_HTH"/>
</dbReference>
<dbReference type="RefSeq" id="WP_161050653.1">
    <property type="nucleotide sequence ID" value="NZ_WWCR01000014.1"/>
</dbReference>
<organism evidence="2 3">
    <name type="scientific">Duganella margarita</name>
    <dbReference type="NCBI Taxonomy" id="2692170"/>
    <lineage>
        <taxon>Bacteria</taxon>
        <taxon>Pseudomonadati</taxon>
        <taxon>Pseudomonadota</taxon>
        <taxon>Betaproteobacteria</taxon>
        <taxon>Burkholderiales</taxon>
        <taxon>Oxalobacteraceae</taxon>
        <taxon>Telluria group</taxon>
        <taxon>Duganella</taxon>
    </lineage>
</organism>
<evidence type="ECO:0000313" key="3">
    <source>
        <dbReference type="Proteomes" id="UP000469734"/>
    </source>
</evidence>
<dbReference type="EMBL" id="WWCR01000014">
    <property type="protein sequence ID" value="MYM73508.1"/>
    <property type="molecule type" value="Genomic_DNA"/>
</dbReference>
<dbReference type="AlphaFoldDB" id="A0A7X4KIH4"/>
<dbReference type="CDD" id="cd00093">
    <property type="entry name" value="HTH_XRE"/>
    <property type="match status" value="1"/>
</dbReference>
<dbReference type="GO" id="GO:0003677">
    <property type="term" value="F:DNA binding"/>
    <property type="evidence" value="ECO:0007669"/>
    <property type="project" value="InterPro"/>
</dbReference>
<feature type="region of interest" description="Disordered" evidence="1">
    <location>
        <begin position="72"/>
        <end position="92"/>
    </location>
</feature>
<evidence type="ECO:0000256" key="1">
    <source>
        <dbReference type="SAM" id="MobiDB-lite"/>
    </source>
</evidence>
<reference evidence="2 3" key="1">
    <citation type="submission" date="2019-12" db="EMBL/GenBank/DDBJ databases">
        <title>Novel species isolated from a subtropical stream in China.</title>
        <authorList>
            <person name="Lu H."/>
        </authorList>
    </citation>
    <scope>NUCLEOTIDE SEQUENCE [LARGE SCALE GENOMIC DNA]</scope>
    <source>
        <strain evidence="2 3">FT134W</strain>
    </source>
</reference>
<gene>
    <name evidence="2" type="ORF">GTP56_15040</name>
</gene>
<comment type="caution">
    <text evidence="2">The sequence shown here is derived from an EMBL/GenBank/DDBJ whole genome shotgun (WGS) entry which is preliminary data.</text>
</comment>
<dbReference type="Gene3D" id="1.10.260.40">
    <property type="entry name" value="lambda repressor-like DNA-binding domains"/>
    <property type="match status" value="1"/>
</dbReference>
<evidence type="ECO:0000313" key="2">
    <source>
        <dbReference type="EMBL" id="MYM73508.1"/>
    </source>
</evidence>
<protein>
    <submittedName>
        <fullName evidence="2">Uncharacterized protein</fullName>
    </submittedName>
</protein>
<proteinExistence type="predicted"/>
<dbReference type="Proteomes" id="UP000469734">
    <property type="component" value="Unassembled WGS sequence"/>
</dbReference>